<evidence type="ECO:0000313" key="2">
    <source>
        <dbReference type="Proteomes" id="UP000276133"/>
    </source>
</evidence>
<gene>
    <name evidence="1" type="ORF">BpHYR1_044689</name>
</gene>
<name>A0A3M7PIA6_BRAPC</name>
<proteinExistence type="predicted"/>
<accession>A0A3M7PIA6</accession>
<keyword evidence="2" id="KW-1185">Reference proteome</keyword>
<reference evidence="1 2" key="1">
    <citation type="journal article" date="2018" name="Sci. Rep.">
        <title>Genomic signatures of local adaptation to the degree of environmental predictability in rotifers.</title>
        <authorList>
            <person name="Franch-Gras L."/>
            <person name="Hahn C."/>
            <person name="Garcia-Roger E.M."/>
            <person name="Carmona M.J."/>
            <person name="Serra M."/>
            <person name="Gomez A."/>
        </authorList>
    </citation>
    <scope>NUCLEOTIDE SEQUENCE [LARGE SCALE GENOMIC DNA]</scope>
    <source>
        <strain evidence="1">HYR1</strain>
    </source>
</reference>
<dbReference type="AlphaFoldDB" id="A0A3M7PIA6"/>
<organism evidence="1 2">
    <name type="scientific">Brachionus plicatilis</name>
    <name type="common">Marine rotifer</name>
    <name type="synonym">Brachionus muelleri</name>
    <dbReference type="NCBI Taxonomy" id="10195"/>
    <lineage>
        <taxon>Eukaryota</taxon>
        <taxon>Metazoa</taxon>
        <taxon>Spiralia</taxon>
        <taxon>Gnathifera</taxon>
        <taxon>Rotifera</taxon>
        <taxon>Eurotatoria</taxon>
        <taxon>Monogononta</taxon>
        <taxon>Pseudotrocha</taxon>
        <taxon>Ploima</taxon>
        <taxon>Brachionidae</taxon>
        <taxon>Brachionus</taxon>
    </lineage>
</organism>
<dbReference type="EMBL" id="REGN01010584">
    <property type="protein sequence ID" value="RMZ98743.1"/>
    <property type="molecule type" value="Genomic_DNA"/>
</dbReference>
<comment type="caution">
    <text evidence="1">The sequence shown here is derived from an EMBL/GenBank/DDBJ whole genome shotgun (WGS) entry which is preliminary data.</text>
</comment>
<protein>
    <submittedName>
        <fullName evidence="1">Uncharacterized protein</fullName>
    </submittedName>
</protein>
<sequence length="67" mass="7386">MAIEHAETIVDLKVLNEVSLSFNMNVFLNVLKIMFTFLAGTKGATKYVALCCGSSETLLAWKAPYNN</sequence>
<dbReference type="Proteomes" id="UP000276133">
    <property type="component" value="Unassembled WGS sequence"/>
</dbReference>
<evidence type="ECO:0000313" key="1">
    <source>
        <dbReference type="EMBL" id="RMZ98743.1"/>
    </source>
</evidence>